<feature type="region of interest" description="Disordered" evidence="1">
    <location>
        <begin position="1"/>
        <end position="46"/>
    </location>
</feature>
<name>A0A1B6NTA7_9ZZZZ</name>
<feature type="compositionally biased region" description="Basic and acidic residues" evidence="1">
    <location>
        <begin position="12"/>
        <end position="28"/>
    </location>
</feature>
<protein>
    <submittedName>
        <fullName evidence="3">RNA polymerase sigma-32 subunit RpoH</fullName>
    </submittedName>
</protein>
<dbReference type="InterPro" id="IPR009042">
    <property type="entry name" value="RNA_pol_sigma70_r1_2"/>
</dbReference>
<feature type="domain" description="RNA polymerase sigma-70 region 1.2" evidence="2">
    <location>
        <begin position="66"/>
        <end position="93"/>
    </location>
</feature>
<dbReference type="GO" id="GO:0006352">
    <property type="term" value="P:DNA-templated transcription initiation"/>
    <property type="evidence" value="ECO:0007669"/>
    <property type="project" value="InterPro"/>
</dbReference>
<dbReference type="Pfam" id="PF00140">
    <property type="entry name" value="Sigma70_r1_2"/>
    <property type="match status" value="1"/>
</dbReference>
<evidence type="ECO:0000259" key="2">
    <source>
        <dbReference type="Pfam" id="PF00140"/>
    </source>
</evidence>
<evidence type="ECO:0000313" key="3">
    <source>
        <dbReference type="EMBL" id="KTF06558.1"/>
    </source>
</evidence>
<dbReference type="InterPro" id="IPR013325">
    <property type="entry name" value="RNA_pol_sigma_r2"/>
</dbReference>
<dbReference type="EMBL" id="AYSL01001083">
    <property type="protein sequence ID" value="KTF06558.1"/>
    <property type="molecule type" value="Genomic_DNA"/>
</dbReference>
<evidence type="ECO:0000256" key="1">
    <source>
        <dbReference type="SAM" id="MobiDB-lite"/>
    </source>
</evidence>
<gene>
    <name evidence="3" type="ORF">MGSAQ_001951</name>
</gene>
<dbReference type="AlphaFoldDB" id="A0A1B6NTA7"/>
<comment type="caution">
    <text evidence="3">The sequence shown here is derived from an EMBL/GenBank/DDBJ whole genome shotgun (WGS) entry which is preliminary data.</text>
</comment>
<accession>A0A1B6NTA7</accession>
<dbReference type="GO" id="GO:0016987">
    <property type="term" value="F:sigma factor activity"/>
    <property type="evidence" value="ECO:0007669"/>
    <property type="project" value="InterPro"/>
</dbReference>
<dbReference type="SUPFAM" id="SSF88946">
    <property type="entry name" value="Sigma2 domain of RNA polymerase sigma factors"/>
    <property type="match status" value="1"/>
</dbReference>
<sequence>MATTTSDAANANKKDSTAPIKNDARDAALKAAAQRPPYDASTLGNTSTRDLVPAMPTHLAAPGVNLGAYINTVHQIPILTPVQEQELAHRYYDEGDVEAARLLVMSHLRFCHSYCT</sequence>
<reference evidence="3" key="1">
    <citation type="submission" date="2013-11" db="EMBL/GenBank/DDBJ databases">
        <title>Microbial diversity, functional groups and degradation webs in Northern and Southern Mediterranean and Red Sea marine crude oil polluted sites.</title>
        <authorList>
            <person name="Daffonchio D."/>
            <person name="Mapelli F."/>
            <person name="Ferrer M."/>
            <person name="Richter M."/>
            <person name="Cherif A."/>
            <person name="Malkawi H.I."/>
            <person name="Yakimov M.M."/>
            <person name="Abdel-Fattah Y.R."/>
            <person name="Blaghen M."/>
            <person name="Golyshin P.N."/>
            <person name="Kalogerakis N."/>
            <person name="Boon N."/>
            <person name="Magagnini M."/>
            <person name="Fava F."/>
        </authorList>
    </citation>
    <scope>NUCLEOTIDE SEQUENCE</scope>
</reference>
<dbReference type="GO" id="GO:0003677">
    <property type="term" value="F:DNA binding"/>
    <property type="evidence" value="ECO:0007669"/>
    <property type="project" value="InterPro"/>
</dbReference>
<proteinExistence type="predicted"/>
<organism evidence="3">
    <name type="scientific">marine sediment metagenome</name>
    <dbReference type="NCBI Taxonomy" id="412755"/>
    <lineage>
        <taxon>unclassified sequences</taxon>
        <taxon>metagenomes</taxon>
        <taxon>ecological metagenomes</taxon>
    </lineage>
</organism>